<evidence type="ECO:0000313" key="2">
    <source>
        <dbReference type="EMBL" id="QKC76337.1"/>
    </source>
</evidence>
<reference evidence="2 3" key="1">
    <citation type="submission" date="2018-10" db="EMBL/GenBank/DDBJ databases">
        <authorList>
            <person name="Perry B.J."/>
            <person name="Sullivan J.T."/>
            <person name="Murphy R.J.T."/>
            <person name="Ramsay J.P."/>
            <person name="Ronson C.W."/>
        </authorList>
    </citation>
    <scope>NUCLEOTIDE SEQUENCE [LARGE SCALE GENOMIC DNA]</scope>
    <source>
        <strain evidence="2 3">NZP2014</strain>
    </source>
</reference>
<evidence type="ECO:0000259" key="1">
    <source>
        <dbReference type="Pfam" id="PF13460"/>
    </source>
</evidence>
<keyword evidence="3" id="KW-1185">Reference proteome</keyword>
<dbReference type="CDD" id="cd05244">
    <property type="entry name" value="BVR-B_like_SDR_a"/>
    <property type="match status" value="1"/>
</dbReference>
<dbReference type="Gene3D" id="3.40.50.720">
    <property type="entry name" value="NAD(P)-binding Rossmann-like Domain"/>
    <property type="match status" value="1"/>
</dbReference>
<proteinExistence type="predicted"/>
<accession>A0A6M7UKI7</accession>
<dbReference type="Pfam" id="PF13460">
    <property type="entry name" value="NAD_binding_10"/>
    <property type="match status" value="1"/>
</dbReference>
<gene>
    <name evidence="2" type="ORF">EB233_13010</name>
</gene>
<dbReference type="EMBL" id="CP033361">
    <property type="protein sequence ID" value="QKC76337.1"/>
    <property type="molecule type" value="Genomic_DNA"/>
</dbReference>
<sequence>MKILVLGATGATGRLIVAKAIAQGHHVVALVRSKAKAAADLTGVELVEGDARDAAALTRAIAGCDAVVSSLGTAMSPFREVTLLSTATRALVGVMERQDIRRLVCITGLGAGDSRGHGGFFFDRLVLPLLLRKVYEDKNRQEDAIRGSTLDWTIVRPTVLNDKPARGSIEALTDLSGVHGGTIARADVADFVVQQLTADTWLRKTPLITW</sequence>
<dbReference type="Proteomes" id="UP000503339">
    <property type="component" value="Chromosome"/>
</dbReference>
<feature type="domain" description="NAD(P)-binding" evidence="1">
    <location>
        <begin position="7"/>
        <end position="198"/>
    </location>
</feature>
<dbReference type="SUPFAM" id="SSF51735">
    <property type="entry name" value="NAD(P)-binding Rossmann-fold domains"/>
    <property type="match status" value="1"/>
</dbReference>
<dbReference type="RefSeq" id="WP_081294071.1">
    <property type="nucleotide sequence ID" value="NZ_CP033361.1"/>
</dbReference>
<name>A0A6M7UKI7_9HYPH</name>
<dbReference type="PANTHER" id="PTHR15020:SF50">
    <property type="entry name" value="UPF0659 PROTEIN YMR090W"/>
    <property type="match status" value="1"/>
</dbReference>
<dbReference type="PANTHER" id="PTHR15020">
    <property type="entry name" value="FLAVIN REDUCTASE-RELATED"/>
    <property type="match status" value="1"/>
</dbReference>
<protein>
    <submittedName>
        <fullName evidence="2">SDR family oxidoreductase</fullName>
    </submittedName>
</protein>
<dbReference type="InterPro" id="IPR036291">
    <property type="entry name" value="NAD(P)-bd_dom_sf"/>
</dbReference>
<organism evidence="2 3">
    <name type="scientific">Mesorhizobium erdmanii</name>
    <dbReference type="NCBI Taxonomy" id="1777866"/>
    <lineage>
        <taxon>Bacteria</taxon>
        <taxon>Pseudomonadati</taxon>
        <taxon>Pseudomonadota</taxon>
        <taxon>Alphaproteobacteria</taxon>
        <taxon>Hyphomicrobiales</taxon>
        <taxon>Phyllobacteriaceae</taxon>
        <taxon>Mesorhizobium</taxon>
    </lineage>
</organism>
<dbReference type="KEGG" id="merd:EB233_13010"/>
<evidence type="ECO:0000313" key="3">
    <source>
        <dbReference type="Proteomes" id="UP000503339"/>
    </source>
</evidence>
<dbReference type="InterPro" id="IPR016040">
    <property type="entry name" value="NAD(P)-bd_dom"/>
</dbReference>
<dbReference type="AlphaFoldDB" id="A0A6M7UKI7"/>